<dbReference type="Pfam" id="PF00400">
    <property type="entry name" value="WD40"/>
    <property type="match status" value="7"/>
</dbReference>
<feature type="repeat" description="WD" evidence="5">
    <location>
        <begin position="591"/>
        <end position="632"/>
    </location>
</feature>
<feature type="repeat" description="WD" evidence="5">
    <location>
        <begin position="122"/>
        <end position="163"/>
    </location>
</feature>
<feature type="domain" description="U3 small nucleolar RNA-associated protein 13 C-terminal" evidence="7">
    <location>
        <begin position="760"/>
        <end position="942"/>
    </location>
</feature>
<dbReference type="PANTHER" id="PTHR19854:SF15">
    <property type="entry name" value="TRANSDUCIN BETA-LIKE PROTEIN 3"/>
    <property type="match status" value="1"/>
</dbReference>
<evidence type="ECO:0000313" key="8">
    <source>
        <dbReference type="EMBL" id="MBW0526658.1"/>
    </source>
</evidence>
<protein>
    <recommendedName>
        <fullName evidence="7">U3 small nucleolar RNA-associated protein 13 C-terminal domain-containing protein</fullName>
    </recommendedName>
</protein>
<keyword evidence="3" id="KW-0677">Repeat</keyword>
<feature type="repeat" description="WD" evidence="5">
    <location>
        <begin position="164"/>
        <end position="209"/>
    </location>
</feature>
<reference evidence="8" key="1">
    <citation type="submission" date="2021-03" db="EMBL/GenBank/DDBJ databases">
        <title>Draft genome sequence of rust myrtle Austropuccinia psidii MF-1, a brazilian biotype.</title>
        <authorList>
            <person name="Quecine M.C."/>
            <person name="Pachon D.M.R."/>
            <person name="Bonatelli M.L."/>
            <person name="Correr F.H."/>
            <person name="Franceschini L.M."/>
            <person name="Leite T.F."/>
            <person name="Margarido G.R.A."/>
            <person name="Almeida C.A."/>
            <person name="Ferrarezi J.A."/>
            <person name="Labate C.A."/>
        </authorList>
    </citation>
    <scope>NUCLEOTIDE SEQUENCE</scope>
    <source>
        <strain evidence="8">MF-1</strain>
    </source>
</reference>
<evidence type="ECO:0000256" key="1">
    <source>
        <dbReference type="ARBA" id="ARBA00004604"/>
    </source>
</evidence>
<dbReference type="CDD" id="cd00200">
    <property type="entry name" value="WD40"/>
    <property type="match status" value="1"/>
</dbReference>
<dbReference type="PRINTS" id="PR00320">
    <property type="entry name" value="GPROTEINBRPT"/>
</dbReference>
<evidence type="ECO:0000256" key="5">
    <source>
        <dbReference type="PROSITE-ProRule" id="PRU00221"/>
    </source>
</evidence>
<dbReference type="InterPro" id="IPR001680">
    <property type="entry name" value="WD40_rpt"/>
</dbReference>
<dbReference type="GO" id="GO:0034511">
    <property type="term" value="F:U3 snoRNA binding"/>
    <property type="evidence" value="ECO:0007669"/>
    <property type="project" value="TreeGrafter"/>
</dbReference>
<evidence type="ECO:0000259" key="7">
    <source>
        <dbReference type="Pfam" id="PF08625"/>
    </source>
</evidence>
<accession>A0A9Q3I3J6</accession>
<dbReference type="InterPro" id="IPR036322">
    <property type="entry name" value="WD40_repeat_dom_sf"/>
</dbReference>
<evidence type="ECO:0000256" key="2">
    <source>
        <dbReference type="ARBA" id="ARBA00022574"/>
    </source>
</evidence>
<dbReference type="InterPro" id="IPR015943">
    <property type="entry name" value="WD40/YVTN_repeat-like_dom_sf"/>
</dbReference>
<dbReference type="InterPro" id="IPR019775">
    <property type="entry name" value="WD40_repeat_CS"/>
</dbReference>
<name>A0A9Q3I3J6_9BASI</name>
<evidence type="ECO:0000256" key="6">
    <source>
        <dbReference type="SAM" id="MobiDB-lite"/>
    </source>
</evidence>
<dbReference type="GO" id="GO:0032040">
    <property type="term" value="C:small-subunit processome"/>
    <property type="evidence" value="ECO:0007669"/>
    <property type="project" value="InterPro"/>
</dbReference>
<feature type="region of interest" description="Disordered" evidence="6">
    <location>
        <begin position="271"/>
        <end position="290"/>
    </location>
</feature>
<evidence type="ECO:0000256" key="3">
    <source>
        <dbReference type="ARBA" id="ARBA00022737"/>
    </source>
</evidence>
<dbReference type="GO" id="GO:0000472">
    <property type="term" value="P:endonucleolytic cleavage to generate mature 5'-end of SSU-rRNA from (SSU-rRNA, 5.8S rRNA, LSU-rRNA)"/>
    <property type="evidence" value="ECO:0007669"/>
    <property type="project" value="TreeGrafter"/>
</dbReference>
<organism evidence="8 9">
    <name type="scientific">Austropuccinia psidii MF-1</name>
    <dbReference type="NCBI Taxonomy" id="1389203"/>
    <lineage>
        <taxon>Eukaryota</taxon>
        <taxon>Fungi</taxon>
        <taxon>Dikarya</taxon>
        <taxon>Basidiomycota</taxon>
        <taxon>Pucciniomycotina</taxon>
        <taxon>Pucciniomycetes</taxon>
        <taxon>Pucciniales</taxon>
        <taxon>Sphaerophragmiaceae</taxon>
        <taxon>Austropuccinia</taxon>
    </lineage>
</organism>
<feature type="repeat" description="WD" evidence="5">
    <location>
        <begin position="422"/>
        <end position="455"/>
    </location>
</feature>
<dbReference type="SUPFAM" id="SSF50978">
    <property type="entry name" value="WD40 repeat-like"/>
    <property type="match status" value="2"/>
</dbReference>
<dbReference type="GO" id="GO:0000480">
    <property type="term" value="P:endonucleolytic cleavage in 5'-ETS of tricistronic rRNA transcript (SSU-rRNA, 5.8S rRNA, LSU-rRNA)"/>
    <property type="evidence" value="ECO:0007669"/>
    <property type="project" value="TreeGrafter"/>
</dbReference>
<comment type="caution">
    <text evidence="8">The sequence shown here is derived from an EMBL/GenBank/DDBJ whole genome shotgun (WGS) entry which is preliminary data.</text>
</comment>
<dbReference type="Proteomes" id="UP000765509">
    <property type="component" value="Unassembled WGS sequence"/>
</dbReference>
<evidence type="ECO:0000256" key="4">
    <source>
        <dbReference type="ARBA" id="ARBA00023242"/>
    </source>
</evidence>
<keyword evidence="9" id="KW-1185">Reference proteome</keyword>
<gene>
    <name evidence="8" type="ORF">O181_066373</name>
</gene>
<feature type="repeat" description="WD" evidence="5">
    <location>
        <begin position="501"/>
        <end position="517"/>
    </location>
</feature>
<feature type="repeat" description="WD" evidence="5">
    <location>
        <begin position="300"/>
        <end position="323"/>
    </location>
</feature>
<dbReference type="OrthoDB" id="5414888at2759"/>
<dbReference type="Pfam" id="PF08625">
    <property type="entry name" value="Utp13"/>
    <property type="match status" value="1"/>
</dbReference>
<keyword evidence="2 5" id="KW-0853">WD repeat</keyword>
<comment type="subcellular location">
    <subcellularLocation>
        <location evidence="1">Nucleus</location>
        <location evidence="1">Nucleolus</location>
    </subcellularLocation>
</comment>
<dbReference type="PROSITE" id="PS50294">
    <property type="entry name" value="WD_REPEATS_REGION"/>
    <property type="match status" value="4"/>
</dbReference>
<sequence length="945" mass="104462">MAVASTLPGPNSKFKTCYKPFRSWQPIHNNGQAALAGGADILFSTLDQSVVITHLNSGKKLQTIEADSSSVTSICCTTTCPKLQPTILFLIAFRSLAIRIYALHRPTDSQPLGKLELVKTTSRAHEAPISTSRSDPTASVFATGDTAGVVRIWDARAGHCTHVFKGHGGIVSALCFDIDLKVNRTRLAVGSGDCRIKLWDLSNKNLIGLFEGAHLSIIRGLEISPDGLKMISGSRDKVLNVWSLSNSDNPGQILKTIPIYESIESIGLIHPTSSESSLSKPKSKDKLNSKKKRKIDNPLMVYTAGDKGIIRIWDLESGNSINSEIDLSNEPDILRASIFDARLDPITNTLLVNKIDQSFSFFNIPSLQLVRQVVGSHDEIIDISLLKSSPLADNPSHLVVATNSPLVRILEIDENKNDCRMLSGHSDIVLCLAKSQDQSWFVSGSKDKTARIWKMIQNNKSGASTVNMDWRCVGICEGHVQSLGALSLAEFVGIDGKPITLLATASQDRTVKLWDLSLLSTQNNQGIEQHLMPQKLKSLMTMQIHDKDINSTDFSADCKLFGSGSQDRLAKIFSLDHSSSMGTTLKLMVTLKGHKRGVWSIKFSHHDKFVLTGSGDCTIRLWSTDNRNVNKESQSSGFGSCLKTFEGHSNAILRLNFLDNGQQIVSTSSDCLVKIWDIKTQICVVTLGDESEEGDFEFQNNTRTDAMNHDGKIWGLDVVDEAGSRLITAGADSKIIFWKDETEALEQNRLKAKVAEIELNQDVENYIQLKEYGVVINLLIKLDKPVKLLRLLTDLASNEKSDEFGNQEIDSITGSTKVDEAIENLPSGQLLKLLEYVRNWNSMTKTADIGQRVLHAIVKTRTSDEILECLSKTEAFELSLPDEINGNGEIDENESSQKKVMNNKLKLKQILDSLLPYTERHLIRVEKFVQEASVVQYLLNQMGEC</sequence>
<dbReference type="PANTHER" id="PTHR19854">
    <property type="entry name" value="TRANSDUCIN BETA-LIKE 3"/>
    <property type="match status" value="1"/>
</dbReference>
<keyword evidence="4" id="KW-0539">Nucleus</keyword>
<dbReference type="InterPro" id="IPR013934">
    <property type="entry name" value="Utp13_C"/>
</dbReference>
<dbReference type="GO" id="GO:0030686">
    <property type="term" value="C:90S preribosome"/>
    <property type="evidence" value="ECO:0007669"/>
    <property type="project" value="TreeGrafter"/>
</dbReference>
<dbReference type="AlphaFoldDB" id="A0A9Q3I3J6"/>
<dbReference type="InterPro" id="IPR020472">
    <property type="entry name" value="WD40_PAC1"/>
</dbReference>
<feature type="repeat" description="WD" evidence="5">
    <location>
        <begin position="211"/>
        <end position="252"/>
    </location>
</feature>
<proteinExistence type="predicted"/>
<dbReference type="PROSITE" id="PS50082">
    <property type="entry name" value="WD_REPEATS_2"/>
    <property type="match status" value="8"/>
</dbReference>
<dbReference type="EMBL" id="AVOT02032826">
    <property type="protein sequence ID" value="MBW0526658.1"/>
    <property type="molecule type" value="Genomic_DNA"/>
</dbReference>
<evidence type="ECO:0000313" key="9">
    <source>
        <dbReference type="Proteomes" id="UP000765509"/>
    </source>
</evidence>
<dbReference type="PROSITE" id="PS00678">
    <property type="entry name" value="WD_REPEATS_1"/>
    <property type="match status" value="2"/>
</dbReference>
<feature type="repeat" description="WD" evidence="5">
    <location>
        <begin position="645"/>
        <end position="686"/>
    </location>
</feature>
<dbReference type="SMART" id="SM00320">
    <property type="entry name" value="WD40"/>
    <property type="match status" value="12"/>
</dbReference>
<dbReference type="Gene3D" id="2.130.10.10">
    <property type="entry name" value="YVTN repeat-like/Quinoprotein amine dehydrogenase"/>
    <property type="match status" value="3"/>
</dbReference>